<feature type="domain" description="N-acetyltransferase" evidence="1">
    <location>
        <begin position="46"/>
        <end position="216"/>
    </location>
</feature>
<evidence type="ECO:0000259" key="1">
    <source>
        <dbReference type="PROSITE" id="PS51186"/>
    </source>
</evidence>
<dbReference type="EMBL" id="KZ819604">
    <property type="protein sequence ID" value="PWN33147.1"/>
    <property type="molecule type" value="Genomic_DNA"/>
</dbReference>
<feature type="non-terminal residue" evidence="2">
    <location>
        <position position="216"/>
    </location>
</feature>
<dbReference type="PROSITE" id="PS51186">
    <property type="entry name" value="GNAT"/>
    <property type="match status" value="1"/>
</dbReference>
<dbReference type="AlphaFoldDB" id="A0A316V6D5"/>
<reference evidence="2 3" key="1">
    <citation type="journal article" date="2018" name="Mol. Biol. Evol.">
        <title>Broad Genomic Sampling Reveals a Smut Pathogenic Ancestry of the Fungal Clade Ustilaginomycotina.</title>
        <authorList>
            <person name="Kijpornyongpan T."/>
            <person name="Mondo S.J."/>
            <person name="Barry K."/>
            <person name="Sandor L."/>
            <person name="Lee J."/>
            <person name="Lipzen A."/>
            <person name="Pangilinan J."/>
            <person name="LaButti K."/>
            <person name="Hainaut M."/>
            <person name="Henrissat B."/>
            <person name="Grigoriev I.V."/>
            <person name="Spatafora J.W."/>
            <person name="Aime M.C."/>
        </authorList>
    </citation>
    <scope>NUCLEOTIDE SEQUENCE [LARGE SCALE GENOMIC DNA]</scope>
    <source>
        <strain evidence="2 3">MCA 3882</strain>
    </source>
</reference>
<dbReference type="Gene3D" id="3.40.630.30">
    <property type="match status" value="1"/>
</dbReference>
<dbReference type="InParanoid" id="A0A316V6D5"/>
<organism evidence="2 3">
    <name type="scientific">Meira miltonrushii</name>
    <dbReference type="NCBI Taxonomy" id="1280837"/>
    <lineage>
        <taxon>Eukaryota</taxon>
        <taxon>Fungi</taxon>
        <taxon>Dikarya</taxon>
        <taxon>Basidiomycota</taxon>
        <taxon>Ustilaginomycotina</taxon>
        <taxon>Exobasidiomycetes</taxon>
        <taxon>Exobasidiales</taxon>
        <taxon>Brachybasidiaceae</taxon>
        <taxon>Meira</taxon>
    </lineage>
</organism>
<name>A0A316V6D5_9BASI</name>
<protein>
    <recommendedName>
        <fullName evidence="1">N-acetyltransferase domain-containing protein</fullName>
    </recommendedName>
</protein>
<gene>
    <name evidence="2" type="ORF">FA14DRAFT_109942</name>
</gene>
<dbReference type="Proteomes" id="UP000245771">
    <property type="component" value="Unassembled WGS sequence"/>
</dbReference>
<dbReference type="InterPro" id="IPR016181">
    <property type="entry name" value="Acyl_CoA_acyltransferase"/>
</dbReference>
<dbReference type="GeneID" id="37017679"/>
<dbReference type="OrthoDB" id="41532at2759"/>
<dbReference type="SUPFAM" id="SSF55729">
    <property type="entry name" value="Acyl-CoA N-acyltransferases (Nat)"/>
    <property type="match status" value="1"/>
</dbReference>
<dbReference type="CDD" id="cd04301">
    <property type="entry name" value="NAT_SF"/>
    <property type="match status" value="1"/>
</dbReference>
<dbReference type="GO" id="GO:0016747">
    <property type="term" value="F:acyltransferase activity, transferring groups other than amino-acyl groups"/>
    <property type="evidence" value="ECO:0007669"/>
    <property type="project" value="InterPro"/>
</dbReference>
<evidence type="ECO:0000313" key="2">
    <source>
        <dbReference type="EMBL" id="PWN33147.1"/>
    </source>
</evidence>
<dbReference type="RefSeq" id="XP_025353449.1">
    <property type="nucleotide sequence ID" value="XM_025495898.1"/>
</dbReference>
<feature type="non-terminal residue" evidence="2">
    <location>
        <position position="1"/>
    </location>
</feature>
<dbReference type="Pfam" id="PF00583">
    <property type="entry name" value="Acetyltransf_1"/>
    <property type="match status" value="1"/>
</dbReference>
<dbReference type="InterPro" id="IPR000182">
    <property type="entry name" value="GNAT_dom"/>
</dbReference>
<keyword evidence="3" id="KW-1185">Reference proteome</keyword>
<accession>A0A316V6D5</accession>
<sequence length="216" mass="24640">AQKYTKLRLKGLVQSPQSFSATLQGEQSLSEEQQIERLKIRNKHIIVIVASHQNKNLAWYDCEWVAQATLYGPNTWQDHIAPFKQAFTPPMQLQDDQMIGTTQVHTDQLDDTAFWHMTALYVDASHRRRGLGNQLCKFAFEVMQSKTASTSSEMRIIIKPTNTIVIAMYEQIQFIKLPQPVSLSEATFAAGDQSTLPNKYEQQEAYTSRSGIIMTR</sequence>
<evidence type="ECO:0000313" key="3">
    <source>
        <dbReference type="Proteomes" id="UP000245771"/>
    </source>
</evidence>
<proteinExistence type="predicted"/>